<dbReference type="CDD" id="cd17541">
    <property type="entry name" value="REC_CheB-like"/>
    <property type="match status" value="1"/>
</dbReference>
<evidence type="ECO:0000259" key="8">
    <source>
        <dbReference type="PROSITE" id="PS50110"/>
    </source>
</evidence>
<dbReference type="AlphaFoldDB" id="A0A7Y3RLN9"/>
<dbReference type="EMBL" id="JABFCX010000002">
    <property type="protein sequence ID" value="NNU16309.1"/>
    <property type="molecule type" value="Genomic_DNA"/>
</dbReference>
<comment type="catalytic activity">
    <reaction evidence="5">
        <text>L-glutaminyl-[protein] + H2O = L-glutamyl-[protein] + NH4(+)</text>
        <dbReference type="Rhea" id="RHEA:16441"/>
        <dbReference type="Rhea" id="RHEA-COMP:10207"/>
        <dbReference type="Rhea" id="RHEA-COMP:10208"/>
        <dbReference type="ChEBI" id="CHEBI:15377"/>
        <dbReference type="ChEBI" id="CHEBI:28938"/>
        <dbReference type="ChEBI" id="CHEBI:29973"/>
        <dbReference type="ChEBI" id="CHEBI:30011"/>
        <dbReference type="EC" id="3.5.1.44"/>
    </reaction>
</comment>
<evidence type="ECO:0000256" key="4">
    <source>
        <dbReference type="ARBA" id="ARBA00048267"/>
    </source>
</evidence>
<evidence type="ECO:0000256" key="5">
    <source>
        <dbReference type="HAMAP-Rule" id="MF_00099"/>
    </source>
</evidence>
<keyword evidence="1 5" id="KW-0963">Cytoplasm</keyword>
<evidence type="ECO:0000256" key="2">
    <source>
        <dbReference type="ARBA" id="ARBA00022500"/>
    </source>
</evidence>
<sequence>MAKRRIKVLIIDDSATMRGLMAHVVESDPELEVVGYAGDAYGAREAIKTLNPDVVTLDIEMPRMDGLTFLEKLMRLRPIPVVVVTSKTDAMDEIEGAALKLGAAHCLFKPQGLAGAELFDALPDKIKEAVDQGAAKAPEDRAEQDQISFNPRKHIFLGASTGGVDALVSVLRTFPKNCPPTMIVQHMPAKFIDLFAQRLNSVCAPSVSVARGGMKVEAGRILIAPHGTHMRLSRRDPSVVMLEDRPPVNGFRPSVDVLFTSGADAIGKHCVAALLTGMGRDGATGLKKIREAGGVTLAQDEETSVVYGMPRVANEMGAVDKPLPLGEIANALLKPCRSERMRDAS</sequence>
<organism evidence="10 11">
    <name type="scientific">Parvularcula mediterranea</name>
    <dbReference type="NCBI Taxonomy" id="2732508"/>
    <lineage>
        <taxon>Bacteria</taxon>
        <taxon>Pseudomonadati</taxon>
        <taxon>Pseudomonadota</taxon>
        <taxon>Alphaproteobacteria</taxon>
        <taxon>Parvularculales</taxon>
        <taxon>Parvularculaceae</taxon>
        <taxon>Parvularcula</taxon>
    </lineage>
</organism>
<feature type="active site" evidence="5 6">
    <location>
        <position position="281"/>
    </location>
</feature>
<dbReference type="PANTHER" id="PTHR42872">
    <property type="entry name" value="PROTEIN-GLUTAMATE METHYLESTERASE/PROTEIN-GLUTAMINE GLUTAMINASE"/>
    <property type="match status" value="1"/>
</dbReference>
<dbReference type="Gene3D" id="3.40.50.2300">
    <property type="match status" value="1"/>
</dbReference>
<dbReference type="CDD" id="cd16432">
    <property type="entry name" value="CheB_Rec"/>
    <property type="match status" value="1"/>
</dbReference>
<dbReference type="Pfam" id="PF01339">
    <property type="entry name" value="CheB_methylest"/>
    <property type="match status" value="1"/>
</dbReference>
<dbReference type="InterPro" id="IPR035909">
    <property type="entry name" value="CheB_C"/>
</dbReference>
<dbReference type="RefSeq" id="WP_173198419.1">
    <property type="nucleotide sequence ID" value="NZ_JABFCX010000002.1"/>
</dbReference>
<comment type="PTM">
    <text evidence="5">Phosphorylated by CheA. Phosphorylation of the N-terminal regulatory domain activates the methylesterase activity.</text>
</comment>
<evidence type="ECO:0000313" key="10">
    <source>
        <dbReference type="EMBL" id="NNU16309.1"/>
    </source>
</evidence>
<accession>A0A7Y3RLN9</accession>
<comment type="catalytic activity">
    <reaction evidence="4 5">
        <text>[protein]-L-glutamate 5-O-methyl ester + H2O = L-glutamyl-[protein] + methanol + H(+)</text>
        <dbReference type="Rhea" id="RHEA:23236"/>
        <dbReference type="Rhea" id="RHEA-COMP:10208"/>
        <dbReference type="Rhea" id="RHEA-COMP:10311"/>
        <dbReference type="ChEBI" id="CHEBI:15377"/>
        <dbReference type="ChEBI" id="CHEBI:15378"/>
        <dbReference type="ChEBI" id="CHEBI:17790"/>
        <dbReference type="ChEBI" id="CHEBI:29973"/>
        <dbReference type="ChEBI" id="CHEBI:82795"/>
        <dbReference type="EC" id="3.1.1.61"/>
    </reaction>
</comment>
<evidence type="ECO:0000256" key="7">
    <source>
        <dbReference type="PROSITE-ProRule" id="PRU00169"/>
    </source>
</evidence>
<dbReference type="PIRSF" id="PIRSF000876">
    <property type="entry name" value="RR_chemtxs_CheB"/>
    <property type="match status" value="1"/>
</dbReference>
<comment type="domain">
    <text evidence="5">Contains a C-terminal catalytic domain, and an N-terminal region which modulates catalytic activity.</text>
</comment>
<dbReference type="SUPFAM" id="SSF52172">
    <property type="entry name" value="CheY-like"/>
    <property type="match status" value="1"/>
</dbReference>
<dbReference type="Proteomes" id="UP000536835">
    <property type="component" value="Unassembled WGS sequence"/>
</dbReference>
<dbReference type="PROSITE" id="PS50110">
    <property type="entry name" value="RESPONSE_REGULATORY"/>
    <property type="match status" value="1"/>
</dbReference>
<dbReference type="SMART" id="SM00448">
    <property type="entry name" value="REC"/>
    <property type="match status" value="1"/>
</dbReference>
<dbReference type="EC" id="3.1.1.61" evidence="5"/>
<gene>
    <name evidence="5" type="primary">cheB</name>
    <name evidence="10" type="ORF">HK107_08245</name>
</gene>
<keyword evidence="11" id="KW-1185">Reference proteome</keyword>
<comment type="subcellular location">
    <subcellularLocation>
        <location evidence="5">Cytoplasm</location>
    </subcellularLocation>
</comment>
<evidence type="ECO:0000256" key="3">
    <source>
        <dbReference type="ARBA" id="ARBA00022801"/>
    </source>
</evidence>
<dbReference type="InterPro" id="IPR000673">
    <property type="entry name" value="Sig_transdc_resp-reg_Me-estase"/>
</dbReference>
<dbReference type="Pfam" id="PF00072">
    <property type="entry name" value="Response_reg"/>
    <property type="match status" value="1"/>
</dbReference>
<feature type="active site" evidence="5 6">
    <location>
        <position position="160"/>
    </location>
</feature>
<keyword evidence="3 5" id="KW-0378">Hydrolase</keyword>
<dbReference type="GO" id="GO:0050568">
    <property type="term" value="F:protein-glutamine glutaminase activity"/>
    <property type="evidence" value="ECO:0007669"/>
    <property type="project" value="UniProtKB-UniRule"/>
</dbReference>
<dbReference type="GO" id="GO:0000156">
    <property type="term" value="F:phosphorelay response regulator activity"/>
    <property type="evidence" value="ECO:0007669"/>
    <property type="project" value="InterPro"/>
</dbReference>
<dbReference type="GO" id="GO:0005737">
    <property type="term" value="C:cytoplasm"/>
    <property type="evidence" value="ECO:0007669"/>
    <property type="project" value="UniProtKB-SubCell"/>
</dbReference>
<feature type="active site" evidence="5 6">
    <location>
        <position position="186"/>
    </location>
</feature>
<dbReference type="EC" id="3.5.1.44" evidence="5"/>
<dbReference type="SUPFAM" id="SSF52738">
    <property type="entry name" value="Methylesterase CheB, C-terminal domain"/>
    <property type="match status" value="1"/>
</dbReference>
<reference evidence="10 11" key="1">
    <citation type="submission" date="2020-05" db="EMBL/GenBank/DDBJ databases">
        <title>Parvularcula mediterraneae sp. nov., isolated from polypropylene straw from shallow seawater of the seashore of Laganas in Zakynthos island, Greece.</title>
        <authorList>
            <person name="Szabo I."/>
            <person name="Al-Omari J."/>
            <person name="Rado J."/>
            <person name="Szerdahelyi G.S."/>
        </authorList>
    </citation>
    <scope>NUCLEOTIDE SEQUENCE [LARGE SCALE GENOMIC DNA]</scope>
    <source>
        <strain evidence="10 11">ZS-1/3</strain>
    </source>
</reference>
<comment type="caution">
    <text evidence="10">The sequence shown here is derived from an EMBL/GenBank/DDBJ whole genome shotgun (WGS) entry which is preliminary data.</text>
</comment>
<dbReference type="PROSITE" id="PS50122">
    <property type="entry name" value="CHEB"/>
    <property type="match status" value="1"/>
</dbReference>
<protein>
    <recommendedName>
        <fullName evidence="5">Protein-glutamate methylesterase/protein-glutamine glutaminase</fullName>
        <ecNumber evidence="5">3.1.1.61</ecNumber>
        <ecNumber evidence="5">3.5.1.44</ecNumber>
    </recommendedName>
</protein>
<keyword evidence="2 5" id="KW-0145">Chemotaxis</keyword>
<evidence type="ECO:0000256" key="6">
    <source>
        <dbReference type="PROSITE-ProRule" id="PRU00050"/>
    </source>
</evidence>
<feature type="domain" description="Response regulatory" evidence="8">
    <location>
        <begin position="7"/>
        <end position="124"/>
    </location>
</feature>
<evidence type="ECO:0000256" key="1">
    <source>
        <dbReference type="ARBA" id="ARBA00022490"/>
    </source>
</evidence>
<evidence type="ECO:0000313" key="11">
    <source>
        <dbReference type="Proteomes" id="UP000536835"/>
    </source>
</evidence>
<dbReference type="InterPro" id="IPR011006">
    <property type="entry name" value="CheY-like_superfamily"/>
</dbReference>
<dbReference type="NCBIfam" id="NF001965">
    <property type="entry name" value="PRK00742.1"/>
    <property type="match status" value="1"/>
</dbReference>
<dbReference type="Gene3D" id="3.40.50.180">
    <property type="entry name" value="Methylesterase CheB, C-terminal domain"/>
    <property type="match status" value="1"/>
</dbReference>
<comment type="function">
    <text evidence="5">Involved in chemotaxis. Part of a chemotaxis signal transduction system that modulates chemotaxis in response to various stimuli. Catalyzes the demethylation of specific methylglutamate residues introduced into the chemoreceptors (methyl-accepting chemotaxis proteins or MCP) by CheR. Also mediates the irreversible deamidation of specific glutamine residues to glutamic acid.</text>
</comment>
<dbReference type="PANTHER" id="PTHR42872:SF6">
    <property type="entry name" value="PROTEIN-GLUTAMATE METHYLESTERASE_PROTEIN-GLUTAMINE GLUTAMINASE"/>
    <property type="match status" value="1"/>
</dbReference>
<dbReference type="HAMAP" id="MF_00099">
    <property type="entry name" value="CheB_chemtxs"/>
    <property type="match status" value="1"/>
</dbReference>
<name>A0A7Y3RLN9_9PROT</name>
<comment type="similarity">
    <text evidence="5">Belongs to the CheB family.</text>
</comment>
<keyword evidence="5 7" id="KW-0597">Phosphoprotein</keyword>
<proteinExistence type="inferred from homology"/>
<feature type="modified residue" description="4-aspartylphosphate" evidence="5 7">
    <location>
        <position position="58"/>
    </location>
</feature>
<dbReference type="GO" id="GO:0006935">
    <property type="term" value="P:chemotaxis"/>
    <property type="evidence" value="ECO:0007669"/>
    <property type="project" value="UniProtKB-UniRule"/>
</dbReference>
<feature type="domain" description="CheB-type methylesterase" evidence="9">
    <location>
        <begin position="148"/>
        <end position="339"/>
    </location>
</feature>
<dbReference type="GO" id="GO:0008984">
    <property type="term" value="F:protein-glutamate methylesterase activity"/>
    <property type="evidence" value="ECO:0007669"/>
    <property type="project" value="UniProtKB-UniRule"/>
</dbReference>
<dbReference type="InterPro" id="IPR001789">
    <property type="entry name" value="Sig_transdc_resp-reg_receiver"/>
</dbReference>
<dbReference type="InterPro" id="IPR008248">
    <property type="entry name" value="CheB-like"/>
</dbReference>
<evidence type="ECO:0000259" key="9">
    <source>
        <dbReference type="PROSITE" id="PS50122"/>
    </source>
</evidence>